<reference evidence="12" key="2">
    <citation type="submission" date="2025-09" db="UniProtKB">
        <authorList>
            <consortium name="Ensembl"/>
        </authorList>
    </citation>
    <scope>IDENTIFICATION</scope>
</reference>
<reference evidence="12" key="1">
    <citation type="submission" date="2025-08" db="UniProtKB">
        <authorList>
            <consortium name="Ensembl"/>
        </authorList>
    </citation>
    <scope>IDENTIFICATION</scope>
</reference>
<dbReference type="Gene3D" id="1.20.1070.10">
    <property type="entry name" value="Rhodopsin 7-helix transmembrane proteins"/>
    <property type="match status" value="1"/>
</dbReference>
<keyword evidence="6 10" id="KW-1133">Transmembrane helix</keyword>
<evidence type="ECO:0000256" key="6">
    <source>
        <dbReference type="ARBA" id="ARBA00022989"/>
    </source>
</evidence>
<keyword evidence="3 10" id="KW-0716">Sensory transduction</keyword>
<evidence type="ECO:0000313" key="13">
    <source>
        <dbReference type="Proteomes" id="UP000694545"/>
    </source>
</evidence>
<dbReference type="PANTHER" id="PTHR26453">
    <property type="entry name" value="OLFACTORY RECEPTOR"/>
    <property type="match status" value="1"/>
</dbReference>
<evidence type="ECO:0000256" key="5">
    <source>
        <dbReference type="ARBA" id="ARBA00022725"/>
    </source>
</evidence>
<dbReference type="GO" id="GO:0004930">
    <property type="term" value="F:G protein-coupled receptor activity"/>
    <property type="evidence" value="ECO:0007669"/>
    <property type="project" value="UniProtKB-KW"/>
</dbReference>
<dbReference type="InterPro" id="IPR000725">
    <property type="entry name" value="Olfact_rcpt"/>
</dbReference>
<evidence type="ECO:0000313" key="12">
    <source>
        <dbReference type="Ensembl" id="ENSVKKP00000002431.1"/>
    </source>
</evidence>
<evidence type="ECO:0000256" key="3">
    <source>
        <dbReference type="ARBA" id="ARBA00022606"/>
    </source>
</evidence>
<keyword evidence="8 9" id="KW-0807">Transducer</keyword>
<keyword evidence="13" id="KW-1185">Reference proteome</keyword>
<dbReference type="PRINTS" id="PR00245">
    <property type="entry name" value="OLFACTORYR"/>
</dbReference>
<protein>
    <recommendedName>
        <fullName evidence="10">Olfactory receptor</fullName>
    </recommendedName>
</protein>
<keyword evidence="5 10" id="KW-0552">Olfaction</keyword>
<evidence type="ECO:0000256" key="10">
    <source>
        <dbReference type="RuleBase" id="RU363047"/>
    </source>
</evidence>
<dbReference type="GO" id="GO:0005886">
    <property type="term" value="C:plasma membrane"/>
    <property type="evidence" value="ECO:0007669"/>
    <property type="project" value="UniProtKB-SubCell"/>
</dbReference>
<keyword evidence="9" id="KW-0675">Receptor</keyword>
<evidence type="ECO:0000259" key="11">
    <source>
        <dbReference type="PROSITE" id="PS50262"/>
    </source>
</evidence>
<comment type="subcellular location">
    <subcellularLocation>
        <location evidence="1 10">Cell membrane</location>
        <topology evidence="1 10">Multi-pass membrane protein</topology>
    </subcellularLocation>
</comment>
<evidence type="ECO:0000256" key="2">
    <source>
        <dbReference type="ARBA" id="ARBA00022475"/>
    </source>
</evidence>
<feature type="transmembrane region" description="Helical" evidence="10">
    <location>
        <begin position="140"/>
        <end position="157"/>
    </location>
</feature>
<dbReference type="FunFam" id="1.20.1070.10:FF:000001">
    <property type="entry name" value="Olfactory receptor"/>
    <property type="match status" value="1"/>
</dbReference>
<evidence type="ECO:0000256" key="9">
    <source>
        <dbReference type="RuleBase" id="RU000688"/>
    </source>
</evidence>
<keyword evidence="4 9" id="KW-0812">Transmembrane</keyword>
<organism evidence="12 13">
    <name type="scientific">Varanus komodoensis</name>
    <name type="common">Komodo dragon</name>
    <dbReference type="NCBI Taxonomy" id="61221"/>
    <lineage>
        <taxon>Eukaryota</taxon>
        <taxon>Metazoa</taxon>
        <taxon>Chordata</taxon>
        <taxon>Craniata</taxon>
        <taxon>Vertebrata</taxon>
        <taxon>Euteleostomi</taxon>
        <taxon>Lepidosauria</taxon>
        <taxon>Squamata</taxon>
        <taxon>Bifurcata</taxon>
        <taxon>Unidentata</taxon>
        <taxon>Episquamata</taxon>
        <taxon>Toxicofera</taxon>
        <taxon>Anguimorpha</taxon>
        <taxon>Paleoanguimorpha</taxon>
        <taxon>Varanoidea</taxon>
        <taxon>Varanidae</taxon>
        <taxon>Varanus</taxon>
    </lineage>
</organism>
<dbReference type="InterPro" id="IPR017452">
    <property type="entry name" value="GPCR_Rhodpsn_7TM"/>
</dbReference>
<dbReference type="SUPFAM" id="SSF81321">
    <property type="entry name" value="Family A G protein-coupled receptor-like"/>
    <property type="match status" value="1"/>
</dbReference>
<dbReference type="OMA" id="CCLMEEA"/>
<accession>A0A8D2IKW4</accession>
<evidence type="ECO:0000256" key="7">
    <source>
        <dbReference type="ARBA" id="ARBA00023136"/>
    </source>
</evidence>
<feature type="transmembrane region" description="Helical" evidence="10">
    <location>
        <begin position="197"/>
        <end position="226"/>
    </location>
</feature>
<dbReference type="Pfam" id="PF13853">
    <property type="entry name" value="7tm_4"/>
    <property type="match status" value="1"/>
</dbReference>
<name>A0A8D2IKW4_VARKO</name>
<sequence>MTSENQTSKNEFILLGFSNTAGLQIFLLVLFLLAYILTISGNVTIITIVQLHQQLQIPMYLFLSHLSLMEIGHMTNTIPKMMVDFLKDKKIISPIGCFTQLYFNLFLGLTENFLLVMMAYDRYLAICNPMNYTTIMSSRVCRFLILGCWFGGLLAPLPPTIVLFRLDFCGPNVINHFFCDLAPVLILPCGDKSFIEFAFFMCISSMVLGCFLVITASYVKIIVTVLKMPSTGRRHKKAFSTCASHLTVVLLFFGSCIFMYIRPISNHSLNNDIMIALFNNILSPMLNPLIYTLRNKDVKEALKKILTLNVKGNRAMV</sequence>
<evidence type="ECO:0000256" key="1">
    <source>
        <dbReference type="ARBA" id="ARBA00004651"/>
    </source>
</evidence>
<dbReference type="CDD" id="cd13954">
    <property type="entry name" value="7tmA_OR"/>
    <property type="match status" value="1"/>
</dbReference>
<dbReference type="PRINTS" id="PR00237">
    <property type="entry name" value="GPCRRHODOPSN"/>
</dbReference>
<feature type="domain" description="G-protein coupled receptors family 1 profile" evidence="11">
    <location>
        <begin position="41"/>
        <end position="291"/>
    </location>
</feature>
<dbReference type="InterPro" id="IPR000276">
    <property type="entry name" value="GPCR_Rhodpsn"/>
</dbReference>
<evidence type="ECO:0000256" key="4">
    <source>
        <dbReference type="ARBA" id="ARBA00022692"/>
    </source>
</evidence>
<dbReference type="GO" id="GO:0004984">
    <property type="term" value="F:olfactory receptor activity"/>
    <property type="evidence" value="ECO:0007669"/>
    <property type="project" value="InterPro"/>
</dbReference>
<keyword evidence="9" id="KW-0297">G-protein coupled receptor</keyword>
<dbReference type="Ensembl" id="ENSVKKT00000002504.1">
    <property type="protein sequence ID" value="ENSVKKP00000002431.1"/>
    <property type="gene ID" value="ENSVKKG00000001944.1"/>
</dbReference>
<proteinExistence type="inferred from homology"/>
<dbReference type="AlphaFoldDB" id="A0A8D2IKW4"/>
<dbReference type="PROSITE" id="PS50262">
    <property type="entry name" value="G_PROTEIN_RECEP_F1_2"/>
    <property type="match status" value="1"/>
</dbReference>
<feature type="transmembrane region" description="Helical" evidence="10">
    <location>
        <begin position="101"/>
        <end position="120"/>
    </location>
</feature>
<keyword evidence="2 10" id="KW-1003">Cell membrane</keyword>
<feature type="transmembrane region" description="Helical" evidence="10">
    <location>
        <begin position="273"/>
        <end position="293"/>
    </location>
</feature>
<dbReference type="PROSITE" id="PS00237">
    <property type="entry name" value="G_PROTEIN_RECEP_F1_1"/>
    <property type="match status" value="1"/>
</dbReference>
<evidence type="ECO:0000256" key="8">
    <source>
        <dbReference type="ARBA" id="ARBA00023224"/>
    </source>
</evidence>
<dbReference type="Proteomes" id="UP000694545">
    <property type="component" value="Unplaced"/>
</dbReference>
<feature type="transmembrane region" description="Helical" evidence="10">
    <location>
        <begin position="238"/>
        <end position="261"/>
    </location>
</feature>
<keyword evidence="7 10" id="KW-0472">Membrane</keyword>
<comment type="similarity">
    <text evidence="9">Belongs to the G-protein coupled receptor 1 family.</text>
</comment>